<keyword evidence="3" id="KW-1185">Reference proteome</keyword>
<evidence type="ECO:0000313" key="3">
    <source>
        <dbReference type="Proteomes" id="UP001230654"/>
    </source>
</evidence>
<reference evidence="2 3" key="1">
    <citation type="submission" date="2023-07" db="EMBL/GenBank/DDBJ databases">
        <title>Comparative genomics of wheat-associated soil bacteria to identify genetic determinants of phenazine resistance.</title>
        <authorList>
            <person name="Mouncey N."/>
        </authorList>
    </citation>
    <scope>NUCLEOTIDE SEQUENCE [LARGE SCALE GENOMIC DNA]</scope>
    <source>
        <strain evidence="2 3">B2I6</strain>
    </source>
</reference>
<name>A0ABU0NPR4_STRRH</name>
<evidence type="ECO:0000256" key="1">
    <source>
        <dbReference type="SAM" id="MobiDB-lite"/>
    </source>
</evidence>
<protein>
    <submittedName>
        <fullName evidence="2">Uncharacterized protein</fullName>
    </submittedName>
</protein>
<evidence type="ECO:0000313" key="2">
    <source>
        <dbReference type="EMBL" id="MDQ0580510.1"/>
    </source>
</evidence>
<accession>A0ABU0NPR4</accession>
<gene>
    <name evidence="2" type="ORF">QF030_002688</name>
</gene>
<dbReference type="Proteomes" id="UP001230654">
    <property type="component" value="Unassembled WGS sequence"/>
</dbReference>
<proteinExistence type="predicted"/>
<feature type="compositionally biased region" description="Basic and acidic residues" evidence="1">
    <location>
        <begin position="45"/>
        <end position="55"/>
    </location>
</feature>
<organism evidence="2 3">
    <name type="scientific">Streptomyces rishiriensis</name>
    <dbReference type="NCBI Taxonomy" id="68264"/>
    <lineage>
        <taxon>Bacteria</taxon>
        <taxon>Bacillati</taxon>
        <taxon>Actinomycetota</taxon>
        <taxon>Actinomycetes</taxon>
        <taxon>Kitasatosporales</taxon>
        <taxon>Streptomycetaceae</taxon>
        <taxon>Streptomyces</taxon>
    </lineage>
</organism>
<sequence>MPRRRLDFVGTPTGFRRAEGNPVPAEEAKDLFRQGMPWGAGATGEAERARPRGAIERLTQASRAFR</sequence>
<comment type="caution">
    <text evidence="2">The sequence shown here is derived from an EMBL/GenBank/DDBJ whole genome shotgun (WGS) entry which is preliminary data.</text>
</comment>
<feature type="region of interest" description="Disordered" evidence="1">
    <location>
        <begin position="1"/>
        <end position="66"/>
    </location>
</feature>
<dbReference type="EMBL" id="JAUSWV010000002">
    <property type="protein sequence ID" value="MDQ0580510.1"/>
    <property type="molecule type" value="Genomic_DNA"/>
</dbReference>